<dbReference type="EMBL" id="CP111019">
    <property type="protein sequence ID" value="WAR12704.1"/>
    <property type="molecule type" value="Genomic_DNA"/>
</dbReference>
<dbReference type="InterPro" id="IPR057191">
    <property type="entry name" value="DUF7869"/>
</dbReference>
<feature type="region of interest" description="Disordered" evidence="1">
    <location>
        <begin position="24"/>
        <end position="50"/>
    </location>
</feature>
<organism evidence="3 4">
    <name type="scientific">Mya arenaria</name>
    <name type="common">Soft-shell clam</name>
    <dbReference type="NCBI Taxonomy" id="6604"/>
    <lineage>
        <taxon>Eukaryota</taxon>
        <taxon>Metazoa</taxon>
        <taxon>Spiralia</taxon>
        <taxon>Lophotrochozoa</taxon>
        <taxon>Mollusca</taxon>
        <taxon>Bivalvia</taxon>
        <taxon>Autobranchia</taxon>
        <taxon>Heteroconchia</taxon>
        <taxon>Euheterodonta</taxon>
        <taxon>Imparidentia</taxon>
        <taxon>Neoheterodontei</taxon>
        <taxon>Myida</taxon>
        <taxon>Myoidea</taxon>
        <taxon>Myidae</taxon>
        <taxon>Mya</taxon>
    </lineage>
</organism>
<evidence type="ECO:0000259" key="2">
    <source>
        <dbReference type="Pfam" id="PF25273"/>
    </source>
</evidence>
<reference evidence="3" key="1">
    <citation type="submission" date="2022-11" db="EMBL/GenBank/DDBJ databases">
        <title>Centuries of genome instability and evolution in soft-shell clam transmissible cancer (bioRxiv).</title>
        <authorList>
            <person name="Hart S.F.M."/>
            <person name="Yonemitsu M.A."/>
            <person name="Giersch R.M."/>
            <person name="Beal B.F."/>
            <person name="Arriagada G."/>
            <person name="Davis B.W."/>
            <person name="Ostrander E.A."/>
            <person name="Goff S.P."/>
            <person name="Metzger M.J."/>
        </authorList>
    </citation>
    <scope>NUCLEOTIDE SEQUENCE</scope>
    <source>
        <strain evidence="3">MELC-2E11</strain>
        <tissue evidence="3">Siphon/mantle</tissue>
    </source>
</reference>
<accession>A0ABY7EUC2</accession>
<dbReference type="PANTHER" id="PTHR34415:SF1">
    <property type="entry name" value="INTEGRASE CATALYTIC DOMAIN-CONTAINING PROTEIN"/>
    <property type="match status" value="1"/>
</dbReference>
<name>A0ABY7EUC2_MYAAR</name>
<dbReference type="PANTHER" id="PTHR34415">
    <property type="entry name" value="INTEGRASE CATALYTIC DOMAIN-CONTAINING PROTEIN"/>
    <property type="match status" value="1"/>
</dbReference>
<evidence type="ECO:0000256" key="1">
    <source>
        <dbReference type="SAM" id="MobiDB-lite"/>
    </source>
</evidence>
<protein>
    <recommendedName>
        <fullName evidence="2">DUF7869 domain-containing protein</fullName>
    </recommendedName>
</protein>
<proteinExistence type="predicted"/>
<feature type="compositionally biased region" description="Basic and acidic residues" evidence="1">
    <location>
        <begin position="29"/>
        <end position="50"/>
    </location>
</feature>
<dbReference type="Proteomes" id="UP001164746">
    <property type="component" value="Chromosome 8"/>
</dbReference>
<feature type="domain" description="DUF7869" evidence="2">
    <location>
        <begin position="181"/>
        <end position="257"/>
    </location>
</feature>
<dbReference type="Pfam" id="PF25273">
    <property type="entry name" value="DUF7869"/>
    <property type="match status" value="1"/>
</dbReference>
<gene>
    <name evidence="3" type="ORF">MAR_026884</name>
</gene>
<keyword evidence="4" id="KW-1185">Reference proteome</keyword>
<evidence type="ECO:0000313" key="4">
    <source>
        <dbReference type="Proteomes" id="UP001164746"/>
    </source>
</evidence>
<evidence type="ECO:0000313" key="3">
    <source>
        <dbReference type="EMBL" id="WAR12704.1"/>
    </source>
</evidence>
<sequence length="259" mass="29584">MELFEELNSLLGTYGIESISISASTSAPEHNDMDDTHREDNGWDAGERTDEDGELLRDRRFLSGSMCNDNDESIQEADKDIGTDDCMCETSCTSLFNLDRIQDHILSVRELEKSEKELYVIGSLHKFAHGKTKGGNRKRKRYRYVYDVRNVTLREREVYRETLREAADEMSSHGFGESRCVIHADNCGGQNNNRYVLAYLSWRIQMGLHEEILLLMQIPGHTRCLVDSGFANIKKLFRQCDVESLAQLAEVVDKSSKSN</sequence>